<feature type="domain" description="Aminotransferase class V" evidence="1">
    <location>
        <begin position="2"/>
        <end position="243"/>
    </location>
</feature>
<dbReference type="InterPro" id="IPR015424">
    <property type="entry name" value="PyrdxlP-dep_Trfase"/>
</dbReference>
<sequence length="267" mass="27839">MLLDAAAYLPTGPLDLTEVPADFVALSWYKITGFPSGVGCLVARRDALAALRRPWFAGGTVRASSAHTDWHLPAPPPEGFEDGTLPFLALPDVTAAAAWHRALGAGAVRRHVAALTARLLAGLTTLRHPDGAPAVRVLGPLTTDGRGPTVAFNLLRPDGTPLDERLLQRAAAGARVSLRTGCFCNPGVAEEANGMTPEVVRAALLRGAPADVDAYLAQLAVRAQGAVRASMGVGTNTRDVDRLVEVCAEVVAKGAWEEGEFGARVGC</sequence>
<protein>
    <submittedName>
        <fullName evidence="2">Aminotransferase class V-fold PLP-dependent enzyme</fullName>
    </submittedName>
</protein>
<keyword evidence="2" id="KW-0032">Aminotransferase</keyword>
<dbReference type="Gene3D" id="3.40.640.10">
    <property type="entry name" value="Type I PLP-dependent aspartate aminotransferase-like (Major domain)"/>
    <property type="match status" value="1"/>
</dbReference>
<dbReference type="AlphaFoldDB" id="A0A7H0IMY2"/>
<dbReference type="SUPFAM" id="SSF53383">
    <property type="entry name" value="PLP-dependent transferases"/>
    <property type="match status" value="1"/>
</dbReference>
<dbReference type="Pfam" id="PF00266">
    <property type="entry name" value="Aminotran_5"/>
    <property type="match status" value="1"/>
</dbReference>
<evidence type="ECO:0000313" key="2">
    <source>
        <dbReference type="EMBL" id="QNP74148.1"/>
    </source>
</evidence>
<gene>
    <name evidence="2" type="ORF">IAG44_34975</name>
</gene>
<keyword evidence="2" id="KW-0808">Transferase</keyword>
<keyword evidence="3" id="KW-1185">Reference proteome</keyword>
<dbReference type="Proteomes" id="UP000516052">
    <property type="component" value="Chromosome"/>
</dbReference>
<dbReference type="PANTHER" id="PTHR43586">
    <property type="entry name" value="CYSTEINE DESULFURASE"/>
    <property type="match status" value="1"/>
</dbReference>
<organism evidence="2 3">
    <name type="scientific">Streptomyces roseirectus</name>
    <dbReference type="NCBI Taxonomy" id="2768066"/>
    <lineage>
        <taxon>Bacteria</taxon>
        <taxon>Bacillati</taxon>
        <taxon>Actinomycetota</taxon>
        <taxon>Actinomycetes</taxon>
        <taxon>Kitasatosporales</taxon>
        <taxon>Streptomycetaceae</taxon>
        <taxon>Streptomyces</taxon>
    </lineage>
</organism>
<dbReference type="GO" id="GO:0008483">
    <property type="term" value="F:transaminase activity"/>
    <property type="evidence" value="ECO:0007669"/>
    <property type="project" value="UniProtKB-KW"/>
</dbReference>
<dbReference type="InterPro" id="IPR015421">
    <property type="entry name" value="PyrdxlP-dep_Trfase_major"/>
</dbReference>
<dbReference type="EMBL" id="CP060828">
    <property type="protein sequence ID" value="QNP74148.1"/>
    <property type="molecule type" value="Genomic_DNA"/>
</dbReference>
<dbReference type="InterPro" id="IPR015422">
    <property type="entry name" value="PyrdxlP-dep_Trfase_small"/>
</dbReference>
<dbReference type="Gene3D" id="3.90.1150.10">
    <property type="entry name" value="Aspartate Aminotransferase, domain 1"/>
    <property type="match status" value="1"/>
</dbReference>
<reference evidence="2 3" key="1">
    <citation type="submission" date="2020-08" db="EMBL/GenBank/DDBJ databases">
        <title>A novel species.</title>
        <authorList>
            <person name="Gao J."/>
        </authorList>
    </citation>
    <scope>NUCLEOTIDE SEQUENCE [LARGE SCALE GENOMIC DNA]</scope>
    <source>
        <strain evidence="2 3">CRXT-G-22</strain>
    </source>
</reference>
<name>A0A7H0IMY2_9ACTN</name>
<accession>A0A7H0IMY2</accession>
<dbReference type="RefSeq" id="WP_187751074.1">
    <property type="nucleotide sequence ID" value="NZ_CP060828.1"/>
</dbReference>
<evidence type="ECO:0000259" key="1">
    <source>
        <dbReference type="Pfam" id="PF00266"/>
    </source>
</evidence>
<dbReference type="KEGG" id="sroi:IAG44_34975"/>
<dbReference type="InterPro" id="IPR000192">
    <property type="entry name" value="Aminotrans_V_dom"/>
</dbReference>
<proteinExistence type="predicted"/>
<evidence type="ECO:0000313" key="3">
    <source>
        <dbReference type="Proteomes" id="UP000516052"/>
    </source>
</evidence>